<sequence length="70" mass="8553">MNHKGRKSYLTTQQTEEILAWLQTKECWELGELEYKLAFEYDVIYESKASYYDLFKKSLPQERNVLVEYY</sequence>
<keyword evidence="2" id="KW-1185">Reference proteome</keyword>
<protein>
    <recommendedName>
        <fullName evidence="3">Transposase</fullName>
    </recommendedName>
</protein>
<dbReference type="Proteomes" id="UP000235036">
    <property type="component" value="Unassembled WGS sequence"/>
</dbReference>
<organism evidence="1 2">
    <name type="scientific">Fischerella muscicola CCMEE 5323</name>
    <dbReference type="NCBI Taxonomy" id="2019572"/>
    <lineage>
        <taxon>Bacteria</taxon>
        <taxon>Bacillati</taxon>
        <taxon>Cyanobacteriota</taxon>
        <taxon>Cyanophyceae</taxon>
        <taxon>Nostocales</taxon>
        <taxon>Hapalosiphonaceae</taxon>
        <taxon>Fischerella</taxon>
    </lineage>
</organism>
<accession>A0A2N6K1K9</accession>
<name>A0A2N6K1K9_FISMU</name>
<reference evidence="1 2" key="1">
    <citation type="submission" date="2017-08" db="EMBL/GenBank/DDBJ databases">
        <title>Genomes of Fischerella (Mastigocladus) sp. strains.</title>
        <authorList>
            <person name="Miller S.R."/>
        </authorList>
    </citation>
    <scope>NUCLEOTIDE SEQUENCE [LARGE SCALE GENOMIC DNA]</scope>
    <source>
        <strain evidence="1 2">CCMEE 5323</strain>
    </source>
</reference>
<dbReference type="AlphaFoldDB" id="A0A2N6K1K9"/>
<evidence type="ECO:0000313" key="1">
    <source>
        <dbReference type="EMBL" id="PLZ88577.1"/>
    </source>
</evidence>
<gene>
    <name evidence="1" type="ORF">CEN44_14975</name>
</gene>
<evidence type="ECO:0000313" key="2">
    <source>
        <dbReference type="Proteomes" id="UP000235036"/>
    </source>
</evidence>
<comment type="caution">
    <text evidence="1">The sequence shown here is derived from an EMBL/GenBank/DDBJ whole genome shotgun (WGS) entry which is preliminary data.</text>
</comment>
<proteinExistence type="predicted"/>
<evidence type="ECO:0008006" key="3">
    <source>
        <dbReference type="Google" id="ProtNLM"/>
    </source>
</evidence>
<dbReference type="EMBL" id="NRQW01000332">
    <property type="protein sequence ID" value="PLZ88577.1"/>
    <property type="molecule type" value="Genomic_DNA"/>
</dbReference>